<dbReference type="EMBL" id="CAJMWS010000044">
    <property type="protein sequence ID" value="CAE6346761.1"/>
    <property type="molecule type" value="Genomic_DNA"/>
</dbReference>
<dbReference type="InterPro" id="IPR044851">
    <property type="entry name" value="Wax_synthase"/>
</dbReference>
<dbReference type="InterPro" id="IPR032805">
    <property type="entry name" value="Wax_synthase_dom"/>
</dbReference>
<keyword evidence="4" id="KW-0808">Transferase</keyword>
<dbReference type="GO" id="GO:0008374">
    <property type="term" value="F:O-acyltransferase activity"/>
    <property type="evidence" value="ECO:0007669"/>
    <property type="project" value="InterPro"/>
</dbReference>
<dbReference type="Proteomes" id="UP000663846">
    <property type="component" value="Unassembled WGS sequence"/>
</dbReference>
<evidence type="ECO:0000256" key="1">
    <source>
        <dbReference type="ARBA" id="ARBA00004141"/>
    </source>
</evidence>
<keyword evidence="6 8" id="KW-1133">Transmembrane helix</keyword>
<name>A0A8H2ZUM9_9AGAM</name>
<evidence type="ECO:0000256" key="5">
    <source>
        <dbReference type="ARBA" id="ARBA00022692"/>
    </source>
</evidence>
<evidence type="ECO:0000256" key="4">
    <source>
        <dbReference type="ARBA" id="ARBA00022679"/>
    </source>
</evidence>
<dbReference type="AlphaFoldDB" id="A0A8H2ZUM9"/>
<gene>
    <name evidence="10" type="ORF">RDB_LOCUS7908</name>
</gene>
<dbReference type="GO" id="GO:0006629">
    <property type="term" value="P:lipid metabolic process"/>
    <property type="evidence" value="ECO:0007669"/>
    <property type="project" value="InterPro"/>
</dbReference>
<comment type="subcellular location">
    <subcellularLocation>
        <location evidence="1">Membrane</location>
        <topology evidence="1">Multi-pass membrane protein</topology>
    </subcellularLocation>
</comment>
<evidence type="ECO:0000256" key="2">
    <source>
        <dbReference type="ARBA" id="ARBA00005179"/>
    </source>
</evidence>
<dbReference type="Pfam" id="PF13813">
    <property type="entry name" value="MBOAT_2"/>
    <property type="match status" value="1"/>
</dbReference>
<protein>
    <recommendedName>
        <fullName evidence="9">Wax synthase domain-containing protein</fullName>
    </recommendedName>
</protein>
<feature type="domain" description="Wax synthase" evidence="9">
    <location>
        <begin position="249"/>
        <end position="336"/>
    </location>
</feature>
<evidence type="ECO:0000256" key="6">
    <source>
        <dbReference type="ARBA" id="ARBA00022989"/>
    </source>
</evidence>
<feature type="transmembrane region" description="Helical" evidence="8">
    <location>
        <begin position="45"/>
        <end position="64"/>
    </location>
</feature>
<keyword evidence="5 8" id="KW-0812">Transmembrane</keyword>
<evidence type="ECO:0000313" key="11">
    <source>
        <dbReference type="Proteomes" id="UP000663846"/>
    </source>
</evidence>
<organism evidence="10 11">
    <name type="scientific">Rhizoctonia solani</name>
    <dbReference type="NCBI Taxonomy" id="456999"/>
    <lineage>
        <taxon>Eukaryota</taxon>
        <taxon>Fungi</taxon>
        <taxon>Dikarya</taxon>
        <taxon>Basidiomycota</taxon>
        <taxon>Agaricomycotina</taxon>
        <taxon>Agaricomycetes</taxon>
        <taxon>Cantharellales</taxon>
        <taxon>Ceratobasidiaceae</taxon>
        <taxon>Rhizoctonia</taxon>
    </lineage>
</organism>
<sequence length="416" mass="47262">MIDLRLKHFMPAILIPPEAHVHLTIGIQVLVAATFTLAITSRPRLTATIRLLLGIVSASIFYYCTFHPYGAPTRGTDTAIATVGLYGIMRVIDTCIVDLLVGVNSQPRWVVDGKILPLPTSFHERLAYALDYLTTLQGTSIFKNTSWDWMPLSAKRRVLPANTPRATFIRRTFISLFKNYLVYDALDTFNKHRLWDCRQLHPITNGGLSIPEQLLAAFSVCVTTSLSISISAHIVSIIAVACGAPVEAWPPMFNRPFSAISLEDFWTHRWHSLFRRTFDRLSLGVLGVIERITGPVPVRFRKFLRVATIFGLSASLHLLLMYRLPTSETHIHPTFFDPSILAFFLSQPLALLVERMVIKPIAGGNVWVTRFCAWIWLLYSGRWWADVWIRRGMWDEEEKVVGYSLLRGLWNGNWTP</sequence>
<dbReference type="PANTHER" id="PTHR31595:SF57">
    <property type="entry name" value="OS04G0481900 PROTEIN"/>
    <property type="match status" value="1"/>
</dbReference>
<evidence type="ECO:0000256" key="8">
    <source>
        <dbReference type="SAM" id="Phobius"/>
    </source>
</evidence>
<comment type="similarity">
    <text evidence="3">Belongs to the wax synthase family.</text>
</comment>
<evidence type="ECO:0000313" key="10">
    <source>
        <dbReference type="EMBL" id="CAE6346761.1"/>
    </source>
</evidence>
<dbReference type="GO" id="GO:0016020">
    <property type="term" value="C:membrane"/>
    <property type="evidence" value="ECO:0007669"/>
    <property type="project" value="UniProtKB-SubCell"/>
</dbReference>
<dbReference type="PANTHER" id="PTHR31595">
    <property type="entry name" value="LONG-CHAIN-ALCOHOL O-FATTY-ACYLTRANSFERASE 3-RELATED"/>
    <property type="match status" value="1"/>
</dbReference>
<accession>A0A8H2ZUM9</accession>
<evidence type="ECO:0000259" key="9">
    <source>
        <dbReference type="Pfam" id="PF13813"/>
    </source>
</evidence>
<comment type="pathway">
    <text evidence="2">Secondary metabolite biosynthesis.</text>
</comment>
<reference evidence="10" key="1">
    <citation type="submission" date="2021-01" db="EMBL/GenBank/DDBJ databases">
        <authorList>
            <person name="Kaushik A."/>
        </authorList>
    </citation>
    <scope>NUCLEOTIDE SEQUENCE</scope>
    <source>
        <strain evidence="10">AG1-1C</strain>
    </source>
</reference>
<proteinExistence type="inferred from homology"/>
<feature type="transmembrane region" description="Helical" evidence="8">
    <location>
        <begin position="21"/>
        <end position="39"/>
    </location>
</feature>
<comment type="caution">
    <text evidence="10">The sequence shown here is derived from an EMBL/GenBank/DDBJ whole genome shotgun (WGS) entry which is preliminary data.</text>
</comment>
<evidence type="ECO:0000256" key="7">
    <source>
        <dbReference type="ARBA" id="ARBA00023136"/>
    </source>
</evidence>
<evidence type="ECO:0000256" key="3">
    <source>
        <dbReference type="ARBA" id="ARBA00007282"/>
    </source>
</evidence>
<keyword evidence="7 8" id="KW-0472">Membrane</keyword>